<feature type="domain" description="Aspartate/ornithine carbamoyltransferase carbamoyl-P binding" evidence="3">
    <location>
        <begin position="18"/>
        <end position="160"/>
    </location>
</feature>
<dbReference type="InterPro" id="IPR006131">
    <property type="entry name" value="Asp_carbamoyltransf_Asp/Orn-bd"/>
</dbReference>
<organism evidence="4">
    <name type="scientific">mine drainage metagenome</name>
    <dbReference type="NCBI Taxonomy" id="410659"/>
    <lineage>
        <taxon>unclassified sequences</taxon>
        <taxon>metagenomes</taxon>
        <taxon>ecological metagenomes</taxon>
    </lineage>
</organism>
<comment type="caution">
    <text evidence="4">The sequence shown here is derived from an EMBL/GenBank/DDBJ whole genome shotgun (WGS) entry which is preliminary data.</text>
</comment>
<dbReference type="InterPro" id="IPR006132">
    <property type="entry name" value="Asp/Orn_carbamoyltranf_P-bd"/>
</dbReference>
<dbReference type="Pfam" id="PF00185">
    <property type="entry name" value="OTCace"/>
    <property type="match status" value="1"/>
</dbReference>
<dbReference type="UniPathway" id="UPA00070">
    <property type="reaction ID" value="UER00116"/>
</dbReference>
<dbReference type="GO" id="GO:0044205">
    <property type="term" value="P:'de novo' UMP biosynthetic process"/>
    <property type="evidence" value="ECO:0007669"/>
    <property type="project" value="UniProtKB-UniPathway"/>
</dbReference>
<sequence length="315" mass="34666">MNENRATSLQFDHNGKLRHLITLTGLPRTVLESILDRAEHFVHAETAPPPCHPNLSVALLFSEASTRTRVSFSLAAWRLGYPVINLEPSQSSLAKSETLEDTVSTLEAMGIRFLVMRHAQSGIFNTLLDPPDRAIHCISAGESHQSHPTQGLLDLLTIRQHFPDLAGLSVAIVGDLAHSRVARSTFTALRTFGVTDIRLSAPPELEPDPADFHGASNQTLDQALEGIQLVIALRVQSERLAKPSTIDPARYFATYGLTSERLKSCHPDVRIMHPGPIHPGMELASDLINGPRSLIRQQVRNGVPIRMAVYEELRS</sequence>
<dbReference type="Gene3D" id="3.40.50.1370">
    <property type="entry name" value="Aspartate/ornithine carbamoyltransferase"/>
    <property type="match status" value="2"/>
</dbReference>
<protein>
    <submittedName>
        <fullName evidence="4">Aspartate carbamoyltransferase catalytic subunit</fullName>
    </submittedName>
</protein>
<reference evidence="4" key="2">
    <citation type="journal article" date="2014" name="ISME J.">
        <title>Microbial stratification in low pH oxic and suboxic macroscopic growths along an acid mine drainage.</title>
        <authorList>
            <person name="Mendez-Garcia C."/>
            <person name="Mesa V."/>
            <person name="Sprenger R.R."/>
            <person name="Richter M."/>
            <person name="Diez M.S."/>
            <person name="Solano J."/>
            <person name="Bargiela R."/>
            <person name="Golyshina O.V."/>
            <person name="Manteca A."/>
            <person name="Ramos J.L."/>
            <person name="Gallego J.R."/>
            <person name="Llorente I."/>
            <person name="Martins Dos Santos V.A."/>
            <person name="Jensen O.N."/>
            <person name="Pelaez A.I."/>
            <person name="Sanchez J."/>
            <person name="Ferrer M."/>
        </authorList>
    </citation>
    <scope>NUCLEOTIDE SEQUENCE</scope>
</reference>
<proteinExistence type="predicted"/>
<dbReference type="GO" id="GO:0016743">
    <property type="term" value="F:carboxyl- or carbamoyltransferase activity"/>
    <property type="evidence" value="ECO:0007669"/>
    <property type="project" value="InterPro"/>
</dbReference>
<accession>T1D4E4</accession>
<dbReference type="PANTHER" id="PTHR45753:SF6">
    <property type="entry name" value="ASPARTATE CARBAMOYLTRANSFERASE"/>
    <property type="match status" value="1"/>
</dbReference>
<dbReference type="PRINTS" id="PR00100">
    <property type="entry name" value="AOTCASE"/>
</dbReference>
<dbReference type="InterPro" id="IPR036901">
    <property type="entry name" value="Asp/Orn_carbamoylTrfase_sf"/>
</dbReference>
<dbReference type="SUPFAM" id="SSF53671">
    <property type="entry name" value="Aspartate/ornithine carbamoyltransferase"/>
    <property type="match status" value="1"/>
</dbReference>
<evidence type="ECO:0000313" key="4">
    <source>
        <dbReference type="EMBL" id="EQD76374.1"/>
    </source>
</evidence>
<dbReference type="PANTHER" id="PTHR45753">
    <property type="entry name" value="ORNITHINE CARBAMOYLTRANSFERASE, MITOCHONDRIAL"/>
    <property type="match status" value="1"/>
</dbReference>
<dbReference type="PROSITE" id="PS00097">
    <property type="entry name" value="CARBAMOYLTRANSFERASE"/>
    <property type="match status" value="1"/>
</dbReference>
<gene>
    <name evidence="4" type="ORF">B1B_01732</name>
</gene>
<feature type="domain" description="Aspartate/ornithine carbamoyltransferase Asp/Orn-binding" evidence="2">
    <location>
        <begin position="167"/>
        <end position="310"/>
    </location>
</feature>
<dbReference type="Pfam" id="PF02729">
    <property type="entry name" value="OTCace_N"/>
    <property type="match status" value="1"/>
</dbReference>
<dbReference type="GO" id="GO:0006520">
    <property type="term" value="P:amino acid metabolic process"/>
    <property type="evidence" value="ECO:0007669"/>
    <property type="project" value="InterPro"/>
</dbReference>
<evidence type="ECO:0000259" key="3">
    <source>
        <dbReference type="Pfam" id="PF02729"/>
    </source>
</evidence>
<evidence type="ECO:0000256" key="1">
    <source>
        <dbReference type="ARBA" id="ARBA00022679"/>
    </source>
</evidence>
<dbReference type="NCBIfam" id="NF002032">
    <property type="entry name" value="PRK00856.1"/>
    <property type="match status" value="1"/>
</dbReference>
<dbReference type="GO" id="GO:0016597">
    <property type="term" value="F:amino acid binding"/>
    <property type="evidence" value="ECO:0007669"/>
    <property type="project" value="InterPro"/>
</dbReference>
<evidence type="ECO:0000259" key="2">
    <source>
        <dbReference type="Pfam" id="PF00185"/>
    </source>
</evidence>
<dbReference type="AlphaFoldDB" id="T1D4E4"/>
<reference evidence="4" key="1">
    <citation type="submission" date="2013-08" db="EMBL/GenBank/DDBJ databases">
        <authorList>
            <person name="Mendez C."/>
            <person name="Richter M."/>
            <person name="Ferrer M."/>
            <person name="Sanchez J."/>
        </authorList>
    </citation>
    <scope>NUCLEOTIDE SEQUENCE</scope>
</reference>
<dbReference type="GO" id="GO:0005829">
    <property type="term" value="C:cytosol"/>
    <property type="evidence" value="ECO:0007669"/>
    <property type="project" value="TreeGrafter"/>
</dbReference>
<dbReference type="InterPro" id="IPR006130">
    <property type="entry name" value="Asp/Orn_carbamoylTrfase"/>
</dbReference>
<dbReference type="PRINTS" id="PR00101">
    <property type="entry name" value="ATCASE"/>
</dbReference>
<name>T1D4E4_9ZZZZ</name>
<dbReference type="EMBL" id="AUZY01001072">
    <property type="protein sequence ID" value="EQD76374.1"/>
    <property type="molecule type" value="Genomic_DNA"/>
</dbReference>
<keyword evidence="1 4" id="KW-0808">Transferase</keyword>